<dbReference type="PANTHER" id="PTHR35894:SF1">
    <property type="entry name" value="PHOSPHORIBULOKINASE _ URIDINE KINASE FAMILY"/>
    <property type="match status" value="1"/>
</dbReference>
<dbReference type="SMART" id="SM00382">
    <property type="entry name" value="AAA"/>
    <property type="match status" value="1"/>
</dbReference>
<reference evidence="2 3" key="1">
    <citation type="submission" date="2018-04" db="EMBL/GenBank/DDBJ databases">
        <title>Whole genome sequence comparison of clinical and drinking water Legionella pneumophila isolates associated with the Flint Water Crisis.</title>
        <authorList>
            <person name="Garner E."/>
            <person name="Brown C."/>
            <person name="Schwake O."/>
            <person name="Coil D."/>
            <person name="Jospin G."/>
            <person name="Eisen J."/>
            <person name="Edwards M."/>
            <person name="Pruden A."/>
        </authorList>
    </citation>
    <scope>NUCLEOTIDE SEQUENCE [LARGE SCALE GENOMIC DNA]</scope>
    <source>
        <strain evidence="2 3">Genessee03</strain>
    </source>
</reference>
<organism evidence="2 3">
    <name type="scientific">Legionella taurinensis</name>
    <dbReference type="NCBI Taxonomy" id="70611"/>
    <lineage>
        <taxon>Bacteria</taxon>
        <taxon>Pseudomonadati</taxon>
        <taxon>Pseudomonadota</taxon>
        <taxon>Gammaproteobacteria</taxon>
        <taxon>Legionellales</taxon>
        <taxon>Legionellaceae</taxon>
        <taxon>Legionella</taxon>
    </lineage>
</organism>
<dbReference type="InterPro" id="IPR003593">
    <property type="entry name" value="AAA+_ATPase"/>
</dbReference>
<dbReference type="SUPFAM" id="SSF52540">
    <property type="entry name" value="P-loop containing nucleoside triphosphate hydrolases"/>
    <property type="match status" value="1"/>
</dbReference>
<evidence type="ECO:0000313" key="2">
    <source>
        <dbReference type="EMBL" id="PUT44492.1"/>
    </source>
</evidence>
<evidence type="ECO:0000313" key="3">
    <source>
        <dbReference type="Proteomes" id="UP000251035"/>
    </source>
</evidence>
<dbReference type="Gene3D" id="3.40.50.300">
    <property type="entry name" value="P-loop containing nucleotide triphosphate hydrolases"/>
    <property type="match status" value="1"/>
</dbReference>
<dbReference type="RefSeq" id="WP_108335320.1">
    <property type="nucleotide sequence ID" value="NZ_QCXM01000022.1"/>
</dbReference>
<keyword evidence="3" id="KW-1185">Reference proteome</keyword>
<dbReference type="InterPro" id="IPR049945">
    <property type="entry name" value="AAA_22"/>
</dbReference>
<dbReference type="Pfam" id="PF13401">
    <property type="entry name" value="AAA_22"/>
    <property type="match status" value="1"/>
</dbReference>
<dbReference type="PANTHER" id="PTHR35894">
    <property type="entry name" value="GENERAL SECRETION PATHWAY PROTEIN A-RELATED"/>
    <property type="match status" value="1"/>
</dbReference>
<dbReference type="Proteomes" id="UP000251035">
    <property type="component" value="Unassembled WGS sequence"/>
</dbReference>
<dbReference type="InterPro" id="IPR027417">
    <property type="entry name" value="P-loop_NTPase"/>
</dbReference>
<name>A0ABX5JRB5_9GAMM</name>
<proteinExistence type="predicted"/>
<gene>
    <name evidence="2" type="ORF">DB745_13895</name>
</gene>
<accession>A0ABX5JRB5</accession>
<feature type="domain" description="AAA+ ATPase" evidence="1">
    <location>
        <begin position="40"/>
        <end position="199"/>
    </location>
</feature>
<protein>
    <submittedName>
        <fullName evidence="2">AAA family ATPase</fullName>
    </submittedName>
</protein>
<dbReference type="InterPro" id="IPR052026">
    <property type="entry name" value="ExeA_AAA_ATPase_DNA-bind"/>
</dbReference>
<comment type="caution">
    <text evidence="2">The sequence shown here is derived from an EMBL/GenBank/DDBJ whole genome shotgun (WGS) entry which is preliminary data.</text>
</comment>
<sequence length="324" mass="36254">MILDALEEYGLNKPLSEAGFYATDKIKRLHEKIKNLALSYGSLIAVSGTVGSGKTTFINELMHEMKKEGKCTVSYSYTSDREGVNVKTLLTALVIDLNKSDKAAPTAHEIRDRHLVTLMEENNKPVVLFIDEAQDLHGNTLSSLKKISEMAKSSQQTLTIILAGQPKLKNTIRSPKMEEIGSRAYIIDLDEQIIGKKDKYLQWAISQCIIKDKKWTDVITAEALTFLTDNLITPLQIISHFNRALEVGYSTGIKPINKEVVEQVLKPLGSMLESKYARSGYRLSTLAKILHTSEKEINQWFLGKLPDLRVTEIQEALAHANVIV</sequence>
<evidence type="ECO:0000259" key="1">
    <source>
        <dbReference type="SMART" id="SM00382"/>
    </source>
</evidence>
<dbReference type="EMBL" id="QCXM01000022">
    <property type="protein sequence ID" value="PUT44492.1"/>
    <property type="molecule type" value="Genomic_DNA"/>
</dbReference>